<dbReference type="AlphaFoldDB" id="A0A2T5J5G6"/>
<dbReference type="OrthoDB" id="961233at2"/>
<sequence length="361" mass="41479">MRKAFGYIVLILTLAVFIISSVDDLTHFPAQAKYASESWWGSDKYNHGDLYGMSYLPQFKNTPHGQITPAKAACEGTARNLHVYAVSDSYTWDVFKNPANLCGASQSGYAASNFFDQLPVRFDPTARNIIVIEANERNVLPVLNNVEYLSKAIHVLKPGEDTSLLETASRRKKGFHFNFNMKDADANFEFNLWDYRFLTPIKEFKAWITYKWFNRTAPDVVVSPDEKYLFYNTTADSTHRESSFKKVTDAQVNDVVSNLNKVYENYKHQGFDEVYLAIIPNPVSVLCPNLNGMTYNHIIQRVQGNPNLKLRVFDSYHLFSNNPDKDKIYSRSDTHWTLFGEHVWLDAFNKEMARENAKISN</sequence>
<comment type="caution">
    <text evidence="1">The sequence shown here is derived from an EMBL/GenBank/DDBJ whole genome shotgun (WGS) entry which is preliminary data.</text>
</comment>
<organism evidence="1 2">
    <name type="scientific">Mucilaginibacter yixingensis</name>
    <dbReference type="NCBI Taxonomy" id="1295612"/>
    <lineage>
        <taxon>Bacteria</taxon>
        <taxon>Pseudomonadati</taxon>
        <taxon>Bacteroidota</taxon>
        <taxon>Sphingobacteriia</taxon>
        <taxon>Sphingobacteriales</taxon>
        <taxon>Sphingobacteriaceae</taxon>
        <taxon>Mucilaginibacter</taxon>
    </lineage>
</organism>
<proteinExistence type="predicted"/>
<dbReference type="EMBL" id="QAOQ01000009">
    <property type="protein sequence ID" value="PTQ93223.1"/>
    <property type="molecule type" value="Genomic_DNA"/>
</dbReference>
<dbReference type="RefSeq" id="WP_107831080.1">
    <property type="nucleotide sequence ID" value="NZ_CP160205.1"/>
</dbReference>
<protein>
    <submittedName>
        <fullName evidence="1">Uncharacterized protein</fullName>
    </submittedName>
</protein>
<gene>
    <name evidence="1" type="ORF">C8P68_10995</name>
</gene>
<evidence type="ECO:0000313" key="1">
    <source>
        <dbReference type="EMBL" id="PTQ93223.1"/>
    </source>
</evidence>
<evidence type="ECO:0000313" key="2">
    <source>
        <dbReference type="Proteomes" id="UP000244168"/>
    </source>
</evidence>
<reference evidence="1 2" key="1">
    <citation type="submission" date="2018-04" db="EMBL/GenBank/DDBJ databases">
        <title>Genomic Encyclopedia of Archaeal and Bacterial Type Strains, Phase II (KMG-II): from individual species to whole genera.</title>
        <authorList>
            <person name="Goeker M."/>
        </authorList>
    </citation>
    <scope>NUCLEOTIDE SEQUENCE [LARGE SCALE GENOMIC DNA]</scope>
    <source>
        <strain evidence="1 2">DSM 26809</strain>
    </source>
</reference>
<name>A0A2T5J5G6_9SPHI</name>
<keyword evidence="2" id="KW-1185">Reference proteome</keyword>
<dbReference type="Proteomes" id="UP000244168">
    <property type="component" value="Unassembled WGS sequence"/>
</dbReference>
<accession>A0A2T5J5G6</accession>